<proteinExistence type="predicted"/>
<comment type="function">
    <text evidence="13">Protein O-mannose kinase that specifically mediates phosphorylation at the 6-position of an O-mannose of the trisaccharide (N-acetylgalactosamine (GalNAc)-beta-1,3-N-acetylglucosamine (GlcNAc)-beta-1,4-mannose) to generate phosphorylated O-mannosyl trisaccharide (N-acetylgalactosamine-beta-1,3-N-acetylglucosamine-beta-1,4-(phosphate-6-)mannose). Phosphorylated O-mannosyl trisaccharide is a carbohydrate structure present in alpha-dystroglycan (DAG1), which is required for binding laminin G-like domain-containing extracellular proteins with high affinity. Only shows kinase activity when the GalNAc-beta-3-GlcNAc-beta-terminus is linked to the 4-position of O-mannose, suggesting that this disaccharide serves as the substrate recognition motif.</text>
</comment>
<evidence type="ECO:0000256" key="5">
    <source>
        <dbReference type="ARBA" id="ARBA00022692"/>
    </source>
</evidence>
<dbReference type="PANTHER" id="PTHR22618">
    <property type="entry name" value="PROTEIN O-MANNOSE KINASE"/>
    <property type="match status" value="1"/>
</dbReference>
<sequence>MSRLPVTRPPLERCPSGFFRMETMKNCSPWLSCADIRTQVRKLRLVGEGAVKQVFLGEWKERKVALSKLASPALQEDFLHGVDMLKSLQGEYVVTLIGYCEEDFTVVTEYHPMGALRNLDKTLGHVKYQMQNTWQNRLGLAIDYVSILNYLHNSPLGTLVMCDTNDLEKVLSQYLLTTDFHVVVNDLDALPLVNRDAGQLVKCGPREILGNFVAPEQRWPYGSDLEFRDEDMPPYDEKTDIWKIPPVTDFLLGHVEGSDIVRFHLFDIHAECRKIEPAMRPSAERVLDTYKSVLLSLTKELAVPRSRDML</sequence>
<evidence type="ECO:0000259" key="17">
    <source>
        <dbReference type="PROSITE" id="PS50011"/>
    </source>
</evidence>
<keyword evidence="10" id="KW-0735">Signal-anchor</keyword>
<dbReference type="InterPro" id="IPR039318">
    <property type="entry name" value="POMK"/>
</dbReference>
<gene>
    <name evidence="18" type="ORF">NDU88_000600</name>
</gene>
<dbReference type="GO" id="GO:0005789">
    <property type="term" value="C:endoplasmic reticulum membrane"/>
    <property type="evidence" value="ECO:0007669"/>
    <property type="project" value="UniProtKB-SubCell"/>
</dbReference>
<evidence type="ECO:0000256" key="9">
    <source>
        <dbReference type="ARBA" id="ARBA00022840"/>
    </source>
</evidence>
<dbReference type="GO" id="GO:0006493">
    <property type="term" value="P:protein O-linked glycosylation"/>
    <property type="evidence" value="ECO:0007669"/>
    <property type="project" value="InterPro"/>
</dbReference>
<comment type="subcellular location">
    <subcellularLocation>
        <location evidence="1">Endoplasmic reticulum membrane</location>
        <topology evidence="1">Single-pass type II membrane protein</topology>
    </subcellularLocation>
</comment>
<keyword evidence="6" id="KW-0547">Nucleotide-binding</keyword>
<evidence type="ECO:0000313" key="18">
    <source>
        <dbReference type="EMBL" id="KAJ1087428.1"/>
    </source>
</evidence>
<dbReference type="FunFam" id="1.10.510.10:FF:000464">
    <property type="entry name" value="Protein O-mannose kinase"/>
    <property type="match status" value="1"/>
</dbReference>
<dbReference type="AlphaFoldDB" id="A0AAV7L8L7"/>
<comment type="caution">
    <text evidence="18">The sequence shown here is derived from an EMBL/GenBank/DDBJ whole genome shotgun (WGS) entry which is preliminary data.</text>
</comment>
<dbReference type="EMBL" id="JANPWB010000015">
    <property type="protein sequence ID" value="KAJ1087428.1"/>
    <property type="molecule type" value="Genomic_DNA"/>
</dbReference>
<evidence type="ECO:0000256" key="11">
    <source>
        <dbReference type="ARBA" id="ARBA00022989"/>
    </source>
</evidence>
<keyword evidence="5" id="KW-0812">Transmembrane</keyword>
<keyword evidence="9" id="KW-0067">ATP-binding</keyword>
<evidence type="ECO:0000256" key="1">
    <source>
        <dbReference type="ARBA" id="ARBA00004648"/>
    </source>
</evidence>
<evidence type="ECO:0000256" key="6">
    <source>
        <dbReference type="ARBA" id="ARBA00022741"/>
    </source>
</evidence>
<keyword evidence="11" id="KW-1133">Transmembrane helix</keyword>
<evidence type="ECO:0000256" key="15">
    <source>
        <dbReference type="ARBA" id="ARBA00030304"/>
    </source>
</evidence>
<dbReference type="InterPro" id="IPR001245">
    <property type="entry name" value="Ser-Thr/Tyr_kinase_cat_dom"/>
</dbReference>
<accession>A0AAV7L8L7</accession>
<dbReference type="InterPro" id="IPR011009">
    <property type="entry name" value="Kinase-like_dom_sf"/>
</dbReference>
<dbReference type="PANTHER" id="PTHR22618:SF2">
    <property type="entry name" value="PROTEIN O-MANNOSE KINASE"/>
    <property type="match status" value="1"/>
</dbReference>
<evidence type="ECO:0000256" key="2">
    <source>
        <dbReference type="ARBA" id="ARBA00011932"/>
    </source>
</evidence>
<evidence type="ECO:0000256" key="7">
    <source>
        <dbReference type="ARBA" id="ARBA00022777"/>
    </source>
</evidence>
<evidence type="ECO:0000256" key="8">
    <source>
        <dbReference type="ARBA" id="ARBA00022824"/>
    </source>
</evidence>
<evidence type="ECO:0000256" key="16">
    <source>
        <dbReference type="ARBA" id="ARBA00030430"/>
    </source>
</evidence>
<keyword evidence="12" id="KW-0472">Membrane</keyword>
<keyword evidence="4" id="KW-0808">Transferase</keyword>
<protein>
    <recommendedName>
        <fullName evidence="3">Protein O-mannose kinase</fullName>
        <ecNumber evidence="2">2.7.1.183</ecNumber>
    </recommendedName>
    <alternativeName>
        <fullName evidence="16">Protein kinase-like protein SgK196</fullName>
    </alternativeName>
    <alternativeName>
        <fullName evidence="15">Sugen kinase 196</fullName>
    </alternativeName>
</protein>
<evidence type="ECO:0000256" key="10">
    <source>
        <dbReference type="ARBA" id="ARBA00022968"/>
    </source>
</evidence>
<comment type="catalytic activity">
    <reaction evidence="14">
        <text>3-O-[beta-D-GalNAc-(1-&gt;3)-beta-D-GlcNAc-(1-&gt;4)-alpha-D-Man]-L-Thr-[protein] + ATP = 3-O-[beta-D-GalNAc-(1-&gt;3)-beta-D-GlcNAc-(1-&gt;4)-(O-6-P-alpha-D-Man)]-Thr-[protein] + ADP + H(+)</text>
        <dbReference type="Rhea" id="RHEA:52616"/>
        <dbReference type="Rhea" id="RHEA-COMP:13308"/>
        <dbReference type="Rhea" id="RHEA-COMP:13309"/>
        <dbReference type="ChEBI" id="CHEBI:15378"/>
        <dbReference type="ChEBI" id="CHEBI:30616"/>
        <dbReference type="ChEBI" id="CHEBI:136709"/>
        <dbReference type="ChEBI" id="CHEBI:136710"/>
        <dbReference type="ChEBI" id="CHEBI:456216"/>
        <dbReference type="EC" id="2.7.1.183"/>
    </reaction>
</comment>
<keyword evidence="19" id="KW-1185">Reference proteome</keyword>
<name>A0AAV7L8L7_PLEWA</name>
<reference evidence="18" key="1">
    <citation type="journal article" date="2022" name="bioRxiv">
        <title>Sequencing and chromosome-scale assembly of the giantPleurodeles waltlgenome.</title>
        <authorList>
            <person name="Brown T."/>
            <person name="Elewa A."/>
            <person name="Iarovenko S."/>
            <person name="Subramanian E."/>
            <person name="Araus A.J."/>
            <person name="Petzold A."/>
            <person name="Susuki M."/>
            <person name="Suzuki K.-i.T."/>
            <person name="Hayashi T."/>
            <person name="Toyoda A."/>
            <person name="Oliveira C."/>
            <person name="Osipova E."/>
            <person name="Leigh N.D."/>
            <person name="Simon A."/>
            <person name="Yun M.H."/>
        </authorList>
    </citation>
    <scope>NUCLEOTIDE SEQUENCE</scope>
    <source>
        <strain evidence="18">20211129_DDA</strain>
        <tissue evidence="18">Liver</tissue>
    </source>
</reference>
<dbReference type="InterPro" id="IPR000719">
    <property type="entry name" value="Prot_kinase_dom"/>
</dbReference>
<feature type="domain" description="Protein kinase" evidence="17">
    <location>
        <begin position="40"/>
        <end position="310"/>
    </location>
</feature>
<dbReference type="Gene3D" id="1.10.510.10">
    <property type="entry name" value="Transferase(Phosphotransferase) domain 1"/>
    <property type="match status" value="1"/>
</dbReference>
<organism evidence="18 19">
    <name type="scientific">Pleurodeles waltl</name>
    <name type="common">Iberian ribbed newt</name>
    <dbReference type="NCBI Taxonomy" id="8319"/>
    <lineage>
        <taxon>Eukaryota</taxon>
        <taxon>Metazoa</taxon>
        <taxon>Chordata</taxon>
        <taxon>Craniata</taxon>
        <taxon>Vertebrata</taxon>
        <taxon>Euteleostomi</taxon>
        <taxon>Amphibia</taxon>
        <taxon>Batrachia</taxon>
        <taxon>Caudata</taxon>
        <taxon>Salamandroidea</taxon>
        <taxon>Salamandridae</taxon>
        <taxon>Pleurodelinae</taxon>
        <taxon>Pleurodeles</taxon>
    </lineage>
</organism>
<evidence type="ECO:0000256" key="4">
    <source>
        <dbReference type="ARBA" id="ARBA00022679"/>
    </source>
</evidence>
<evidence type="ECO:0000256" key="14">
    <source>
        <dbReference type="ARBA" id="ARBA00029343"/>
    </source>
</evidence>
<dbReference type="GO" id="GO:0019200">
    <property type="term" value="F:carbohydrate kinase activity"/>
    <property type="evidence" value="ECO:0007669"/>
    <property type="project" value="InterPro"/>
</dbReference>
<keyword evidence="8" id="KW-0256">Endoplasmic reticulum</keyword>
<dbReference type="EC" id="2.7.1.183" evidence="2"/>
<dbReference type="PROSITE" id="PS50011">
    <property type="entry name" value="PROTEIN_KINASE_DOM"/>
    <property type="match status" value="1"/>
</dbReference>
<evidence type="ECO:0000256" key="13">
    <source>
        <dbReference type="ARBA" id="ARBA00025665"/>
    </source>
</evidence>
<dbReference type="GO" id="GO:0005524">
    <property type="term" value="F:ATP binding"/>
    <property type="evidence" value="ECO:0007669"/>
    <property type="project" value="UniProtKB-KW"/>
</dbReference>
<keyword evidence="7" id="KW-0418">Kinase</keyword>
<dbReference type="GO" id="GO:0004672">
    <property type="term" value="F:protein kinase activity"/>
    <property type="evidence" value="ECO:0007669"/>
    <property type="project" value="InterPro"/>
</dbReference>
<evidence type="ECO:0000256" key="3">
    <source>
        <dbReference type="ARBA" id="ARBA00015906"/>
    </source>
</evidence>
<dbReference type="Pfam" id="PF07714">
    <property type="entry name" value="PK_Tyr_Ser-Thr"/>
    <property type="match status" value="1"/>
</dbReference>
<evidence type="ECO:0000313" key="19">
    <source>
        <dbReference type="Proteomes" id="UP001066276"/>
    </source>
</evidence>
<dbReference type="Proteomes" id="UP001066276">
    <property type="component" value="Chromosome 11"/>
</dbReference>
<evidence type="ECO:0000256" key="12">
    <source>
        <dbReference type="ARBA" id="ARBA00023136"/>
    </source>
</evidence>
<dbReference type="SUPFAM" id="SSF56112">
    <property type="entry name" value="Protein kinase-like (PK-like)"/>
    <property type="match status" value="1"/>
</dbReference>